<evidence type="ECO:0000256" key="2">
    <source>
        <dbReference type="ARBA" id="ARBA00005695"/>
    </source>
</evidence>
<comment type="caution">
    <text evidence="7">The sequence shown here is derived from an EMBL/GenBank/DDBJ whole genome shotgun (WGS) entry which is preliminary data.</text>
</comment>
<feature type="signal peptide" evidence="5">
    <location>
        <begin position="1"/>
        <end position="24"/>
    </location>
</feature>
<proteinExistence type="inferred from homology"/>
<dbReference type="Proteomes" id="UP001501470">
    <property type="component" value="Unassembled WGS sequence"/>
</dbReference>
<evidence type="ECO:0000256" key="4">
    <source>
        <dbReference type="ARBA" id="ARBA00022729"/>
    </source>
</evidence>
<dbReference type="InterPro" id="IPR030678">
    <property type="entry name" value="Peptide/Ni-bd"/>
</dbReference>
<dbReference type="InterPro" id="IPR000914">
    <property type="entry name" value="SBP_5_dom"/>
</dbReference>
<evidence type="ECO:0000256" key="3">
    <source>
        <dbReference type="ARBA" id="ARBA00022448"/>
    </source>
</evidence>
<protein>
    <submittedName>
        <fullName evidence="7">ABC transporter substrate-binding protein</fullName>
    </submittedName>
</protein>
<gene>
    <name evidence="7" type="ORF">GCM10009827_025320</name>
</gene>
<name>A0ABN2A2P1_9ACTN</name>
<dbReference type="EMBL" id="BAAAQD010000004">
    <property type="protein sequence ID" value="GAA1510090.1"/>
    <property type="molecule type" value="Genomic_DNA"/>
</dbReference>
<reference evidence="7 8" key="1">
    <citation type="journal article" date="2019" name="Int. J. Syst. Evol. Microbiol.">
        <title>The Global Catalogue of Microorganisms (GCM) 10K type strain sequencing project: providing services to taxonomists for standard genome sequencing and annotation.</title>
        <authorList>
            <consortium name="The Broad Institute Genomics Platform"/>
            <consortium name="The Broad Institute Genome Sequencing Center for Infectious Disease"/>
            <person name="Wu L."/>
            <person name="Ma J."/>
        </authorList>
    </citation>
    <scope>NUCLEOTIDE SEQUENCE [LARGE SCALE GENOMIC DNA]</scope>
    <source>
        <strain evidence="7 8">JCM 15933</strain>
    </source>
</reference>
<dbReference type="PANTHER" id="PTHR30290:SF10">
    <property type="entry name" value="PERIPLASMIC OLIGOPEPTIDE-BINDING PROTEIN-RELATED"/>
    <property type="match status" value="1"/>
</dbReference>
<dbReference type="PROSITE" id="PS51257">
    <property type="entry name" value="PROKAR_LIPOPROTEIN"/>
    <property type="match status" value="1"/>
</dbReference>
<feature type="domain" description="Solute-binding protein family 5" evidence="6">
    <location>
        <begin position="81"/>
        <end position="411"/>
    </location>
</feature>
<keyword evidence="4 5" id="KW-0732">Signal</keyword>
<sequence>MRSVRTIAALGGLALLLGACGGNAATGDQTFADGKTFTMVLGADPGTLDPHLTSLSVAMVVGRFMYDSLVNIDPDGNEVAGLAQTWQGTTTSATYTLRKDVKCANGSPLTATMVADNINFVGDPKNASSRIGAFVPAGATAKADDAAGTVTVTSPAPASFLARMVGGLPIVCDKGMKDRNLLKQGGDGTGMFTLTEAVANDHYTFTRRKDYAWGPGDWKADQRGLPDTAVLKVVTNESTAANLLMSKQANAAQLVGPDRQRVQAANLHQRQIEATLGELWFNHKSGLPGADEQVRKALVQALDLTELGKVVSSGNGKPPTGLVSSGGAPCKQNTVEGNLPGHDLDAAKAALDAAGWTAGAGGVRAKGGQKLTIAIAYPASLGTGSQAGAELTQKVWTSVGAEVTVKPVTDAEIGTGLLGGQLAWEAAFLPLNTPLPSQVVPYVSGPSAPNGVNFSSIDNAEYTKAVTEASAVAGTAGCEQWAAAEKAIFKHVDVVPFVNSTVPIFGQGARFEIGDGAMIPQSIRMLV</sequence>
<dbReference type="Pfam" id="PF00496">
    <property type="entry name" value="SBP_bac_5"/>
    <property type="match status" value="1"/>
</dbReference>
<dbReference type="PIRSF" id="PIRSF002741">
    <property type="entry name" value="MppA"/>
    <property type="match status" value="1"/>
</dbReference>
<accession>A0ABN2A2P1</accession>
<comment type="subcellular location">
    <subcellularLocation>
        <location evidence="1">Cell envelope</location>
    </subcellularLocation>
</comment>
<evidence type="ECO:0000256" key="1">
    <source>
        <dbReference type="ARBA" id="ARBA00004196"/>
    </source>
</evidence>
<dbReference type="Gene3D" id="3.40.190.10">
    <property type="entry name" value="Periplasmic binding protein-like II"/>
    <property type="match status" value="1"/>
</dbReference>
<comment type="similarity">
    <text evidence="2">Belongs to the bacterial solute-binding protein 5 family.</text>
</comment>
<dbReference type="InterPro" id="IPR039424">
    <property type="entry name" value="SBP_5"/>
</dbReference>
<organism evidence="7 8">
    <name type="scientific">Dactylosporangium maewongense</name>
    <dbReference type="NCBI Taxonomy" id="634393"/>
    <lineage>
        <taxon>Bacteria</taxon>
        <taxon>Bacillati</taxon>
        <taxon>Actinomycetota</taxon>
        <taxon>Actinomycetes</taxon>
        <taxon>Micromonosporales</taxon>
        <taxon>Micromonosporaceae</taxon>
        <taxon>Dactylosporangium</taxon>
    </lineage>
</organism>
<keyword evidence="8" id="KW-1185">Reference proteome</keyword>
<dbReference type="SUPFAM" id="SSF53850">
    <property type="entry name" value="Periplasmic binding protein-like II"/>
    <property type="match status" value="1"/>
</dbReference>
<dbReference type="Gene3D" id="3.10.105.10">
    <property type="entry name" value="Dipeptide-binding Protein, Domain 3"/>
    <property type="match status" value="1"/>
</dbReference>
<evidence type="ECO:0000256" key="5">
    <source>
        <dbReference type="SAM" id="SignalP"/>
    </source>
</evidence>
<dbReference type="CDD" id="cd00995">
    <property type="entry name" value="PBP2_NikA_DppA_OppA_like"/>
    <property type="match status" value="1"/>
</dbReference>
<dbReference type="RefSeq" id="WP_344502007.1">
    <property type="nucleotide sequence ID" value="NZ_BAAAQD010000004.1"/>
</dbReference>
<feature type="chain" id="PRO_5046888364" evidence="5">
    <location>
        <begin position="25"/>
        <end position="527"/>
    </location>
</feature>
<evidence type="ECO:0000313" key="7">
    <source>
        <dbReference type="EMBL" id="GAA1510090.1"/>
    </source>
</evidence>
<evidence type="ECO:0000259" key="6">
    <source>
        <dbReference type="Pfam" id="PF00496"/>
    </source>
</evidence>
<evidence type="ECO:0000313" key="8">
    <source>
        <dbReference type="Proteomes" id="UP001501470"/>
    </source>
</evidence>
<dbReference type="PANTHER" id="PTHR30290">
    <property type="entry name" value="PERIPLASMIC BINDING COMPONENT OF ABC TRANSPORTER"/>
    <property type="match status" value="1"/>
</dbReference>
<keyword evidence="3" id="KW-0813">Transport</keyword>